<dbReference type="AlphaFoldDB" id="A0A1I0X933"/>
<dbReference type="Gene3D" id="3.40.50.300">
    <property type="entry name" value="P-loop containing nucleotide triphosphate hydrolases"/>
    <property type="match status" value="1"/>
</dbReference>
<dbReference type="OrthoDB" id="9786032at2"/>
<sequence>MKLVVIFGPHAVGKMTVGQELAKLTGLKLFHNHMTIDIVCDLFENMPKERIQLTNLFRKEIFEAYSKSHEYGMIFTYMWALDCKEDWDYINDVEDLFTSRGADVYYFELAADFDLRIERNKTENRLLNKPTKRDIEHSEYIFRKLESKYRLNSLESEISKQNYIKIDNSNLSPHVVAQMIKNKFAL</sequence>
<protein>
    <submittedName>
        <fullName evidence="1">AAA domain-containing protein</fullName>
    </submittedName>
</protein>
<evidence type="ECO:0000313" key="1">
    <source>
        <dbReference type="EMBL" id="SFA97374.1"/>
    </source>
</evidence>
<gene>
    <name evidence="1" type="ORF">SAMN04488528_1007155</name>
</gene>
<dbReference type="InterPro" id="IPR027417">
    <property type="entry name" value="P-loop_NTPase"/>
</dbReference>
<accession>A0A1I0X933</accession>
<dbReference type="EMBL" id="FOKI01000007">
    <property type="protein sequence ID" value="SFA97374.1"/>
    <property type="molecule type" value="Genomic_DNA"/>
</dbReference>
<keyword evidence="2" id="KW-1185">Reference proteome</keyword>
<dbReference type="SUPFAM" id="SSF52540">
    <property type="entry name" value="P-loop containing nucleoside triphosphate hydrolases"/>
    <property type="match status" value="1"/>
</dbReference>
<dbReference type="STRING" id="84698.SAMN04488528_1007155"/>
<proteinExistence type="predicted"/>
<reference evidence="1 2" key="1">
    <citation type="submission" date="2016-10" db="EMBL/GenBank/DDBJ databases">
        <authorList>
            <person name="de Groot N.N."/>
        </authorList>
    </citation>
    <scope>NUCLEOTIDE SEQUENCE [LARGE SCALE GENOMIC DNA]</scope>
    <source>
        <strain evidence="1 2">DSM 12271</strain>
    </source>
</reference>
<name>A0A1I0X933_9CLOT</name>
<organism evidence="1 2">
    <name type="scientific">Clostridium frigidicarnis</name>
    <dbReference type="NCBI Taxonomy" id="84698"/>
    <lineage>
        <taxon>Bacteria</taxon>
        <taxon>Bacillati</taxon>
        <taxon>Bacillota</taxon>
        <taxon>Clostridia</taxon>
        <taxon>Eubacteriales</taxon>
        <taxon>Clostridiaceae</taxon>
        <taxon>Clostridium</taxon>
    </lineage>
</organism>
<evidence type="ECO:0000313" key="2">
    <source>
        <dbReference type="Proteomes" id="UP000198619"/>
    </source>
</evidence>
<dbReference type="Proteomes" id="UP000198619">
    <property type="component" value="Unassembled WGS sequence"/>
</dbReference>
<dbReference type="RefSeq" id="WP_090039882.1">
    <property type="nucleotide sequence ID" value="NZ_FOKI01000007.1"/>
</dbReference>